<keyword evidence="1" id="KW-0472">Membrane</keyword>
<feature type="transmembrane region" description="Helical" evidence="1">
    <location>
        <begin position="6"/>
        <end position="24"/>
    </location>
</feature>
<protein>
    <submittedName>
        <fullName evidence="2">Uncharacterized protein</fullName>
    </submittedName>
</protein>
<dbReference type="InterPro" id="IPR043871">
    <property type="entry name" value="DUF5831"/>
</dbReference>
<organism evidence="2">
    <name type="scientific">Klosneuvirus KNV1</name>
    <dbReference type="NCBI Taxonomy" id="1977640"/>
    <lineage>
        <taxon>Viruses</taxon>
        <taxon>Varidnaviria</taxon>
        <taxon>Bamfordvirae</taxon>
        <taxon>Nucleocytoviricota</taxon>
        <taxon>Megaviricetes</taxon>
        <taxon>Imitervirales</taxon>
        <taxon>Mimiviridae</taxon>
        <taxon>Klosneuvirinae</taxon>
        <taxon>Klosneuvirus</taxon>
    </lineage>
</organism>
<sequence length="144" mass="16253">MDLDFLKNPIILAIIAGVLTYAYMWWDNKQKKEKNPKAVIEEIDYVPPVMVALLTLFITYNLFGFNGSTPTNITNTTIEQVIEQTKPTLHGGTKLIEGNASNKPLQTRFSDQLADSFDSNTYHLLGKNTIKLPQTDVFIDIAKF</sequence>
<dbReference type="Pfam" id="PF19149">
    <property type="entry name" value="DUF5831"/>
    <property type="match status" value="1"/>
</dbReference>
<reference evidence="2" key="1">
    <citation type="journal article" date="2017" name="Science">
        <title>Giant viruses with an expanded complement of translation system components.</title>
        <authorList>
            <person name="Schulz F."/>
            <person name="Yutin N."/>
            <person name="Ivanova N.N."/>
            <person name="Ortega D.R."/>
            <person name="Lee T.K."/>
            <person name="Vierheilig J."/>
            <person name="Daims H."/>
            <person name="Horn M."/>
            <person name="Wagner M."/>
            <person name="Jensen G.J."/>
            <person name="Kyrpides N.C."/>
            <person name="Koonin E.V."/>
            <person name="Woyke T."/>
        </authorList>
    </citation>
    <scope>NUCLEOTIDE SEQUENCE</scope>
    <source>
        <strain evidence="2">KNV1</strain>
    </source>
</reference>
<keyword evidence="1" id="KW-0812">Transmembrane</keyword>
<evidence type="ECO:0000313" key="2">
    <source>
        <dbReference type="EMBL" id="ARF11164.1"/>
    </source>
</evidence>
<dbReference type="EMBL" id="KY684108">
    <property type="protein sequence ID" value="ARF11164.1"/>
    <property type="molecule type" value="Genomic_DNA"/>
</dbReference>
<proteinExistence type="predicted"/>
<accession>A0A1V0SHP3</accession>
<name>A0A1V0SHP3_9VIRU</name>
<gene>
    <name evidence="2" type="ORF">Klosneuvirus_1_21</name>
</gene>
<feature type="transmembrane region" description="Helical" evidence="1">
    <location>
        <begin position="45"/>
        <end position="63"/>
    </location>
</feature>
<keyword evidence="1" id="KW-1133">Transmembrane helix</keyword>
<evidence type="ECO:0000256" key="1">
    <source>
        <dbReference type="SAM" id="Phobius"/>
    </source>
</evidence>